<keyword evidence="15" id="KW-1185">Reference proteome</keyword>
<dbReference type="Pfam" id="PF00520">
    <property type="entry name" value="Ion_trans"/>
    <property type="match status" value="1"/>
</dbReference>
<dbReference type="InterPro" id="IPR002110">
    <property type="entry name" value="Ankyrin_rpt"/>
</dbReference>
<comment type="subcellular location">
    <subcellularLocation>
        <location evidence="1">Membrane</location>
        <topology evidence="1">Multi-pass membrane protein</topology>
    </subcellularLocation>
</comment>
<evidence type="ECO:0000256" key="1">
    <source>
        <dbReference type="ARBA" id="ARBA00004141"/>
    </source>
</evidence>
<evidence type="ECO:0000256" key="3">
    <source>
        <dbReference type="ARBA" id="ARBA00022606"/>
    </source>
</evidence>
<dbReference type="STRING" id="67767.A0A0J7L592"/>
<dbReference type="InterPro" id="IPR036770">
    <property type="entry name" value="Ankyrin_rpt-contain_sf"/>
</dbReference>
<feature type="transmembrane region" description="Helical" evidence="12">
    <location>
        <begin position="700"/>
        <end position="721"/>
    </location>
</feature>
<keyword evidence="3" id="KW-0716">Sensory transduction</keyword>
<protein>
    <submittedName>
        <fullName evidence="14">Transient receptor potential cation channel protein painless-like protein</fullName>
    </submittedName>
</protein>
<evidence type="ECO:0000313" key="15">
    <source>
        <dbReference type="Proteomes" id="UP000036403"/>
    </source>
</evidence>
<dbReference type="Gene3D" id="1.25.40.20">
    <property type="entry name" value="Ankyrin repeat-containing domain"/>
    <property type="match status" value="2"/>
</dbReference>
<keyword evidence="4 12" id="KW-0812">Transmembrane</keyword>
<evidence type="ECO:0000256" key="11">
    <source>
        <dbReference type="PROSITE-ProRule" id="PRU00023"/>
    </source>
</evidence>
<feature type="transmembrane region" description="Helical" evidence="12">
    <location>
        <begin position="550"/>
        <end position="568"/>
    </location>
</feature>
<comment type="caution">
    <text evidence="14">The sequence shown here is derived from an EMBL/GenBank/DDBJ whole genome shotgun (WGS) entry which is preliminary data.</text>
</comment>
<reference evidence="14 15" key="1">
    <citation type="submission" date="2015-04" db="EMBL/GenBank/DDBJ databases">
        <title>Lasius niger genome sequencing.</title>
        <authorList>
            <person name="Konorov E.A."/>
            <person name="Nikitin M.A."/>
            <person name="Kirill M.V."/>
            <person name="Chang P."/>
        </authorList>
    </citation>
    <scope>NUCLEOTIDE SEQUENCE [LARGE SCALE GENOMIC DNA]</scope>
    <source>
        <tissue evidence="14">Whole</tissue>
    </source>
</reference>
<evidence type="ECO:0000256" key="10">
    <source>
        <dbReference type="ARBA" id="ARBA00023303"/>
    </source>
</evidence>
<dbReference type="Pfam" id="PF00023">
    <property type="entry name" value="Ank"/>
    <property type="match status" value="1"/>
</dbReference>
<evidence type="ECO:0000256" key="7">
    <source>
        <dbReference type="ARBA" id="ARBA00023043"/>
    </source>
</evidence>
<dbReference type="SMART" id="SM00248">
    <property type="entry name" value="ANK"/>
    <property type="match status" value="6"/>
</dbReference>
<evidence type="ECO:0000256" key="6">
    <source>
        <dbReference type="ARBA" id="ARBA00022989"/>
    </source>
</evidence>
<evidence type="ECO:0000313" key="14">
    <source>
        <dbReference type="EMBL" id="KMQ97718.1"/>
    </source>
</evidence>
<dbReference type="Proteomes" id="UP000036403">
    <property type="component" value="Unassembled WGS sequence"/>
</dbReference>
<evidence type="ECO:0000256" key="8">
    <source>
        <dbReference type="ARBA" id="ARBA00023065"/>
    </source>
</evidence>
<dbReference type="InterPro" id="IPR005821">
    <property type="entry name" value="Ion_trans_dom"/>
</dbReference>
<evidence type="ECO:0000256" key="4">
    <source>
        <dbReference type="ARBA" id="ARBA00022692"/>
    </source>
</evidence>
<feature type="repeat" description="ANK" evidence="11">
    <location>
        <begin position="366"/>
        <end position="398"/>
    </location>
</feature>
<dbReference type="SUPFAM" id="SSF48403">
    <property type="entry name" value="Ankyrin repeat"/>
    <property type="match status" value="1"/>
</dbReference>
<evidence type="ECO:0000256" key="12">
    <source>
        <dbReference type="SAM" id="Phobius"/>
    </source>
</evidence>
<accession>A0A0J7L592</accession>
<dbReference type="InterPro" id="IPR052076">
    <property type="entry name" value="TRP_cation_channel"/>
</dbReference>
<dbReference type="GO" id="GO:0034703">
    <property type="term" value="C:cation channel complex"/>
    <property type="evidence" value="ECO:0007669"/>
    <property type="project" value="UniProtKB-ARBA"/>
</dbReference>
<feature type="transmembrane region" description="Helical" evidence="12">
    <location>
        <begin position="603"/>
        <end position="622"/>
    </location>
</feature>
<feature type="transmembrane region" description="Helical" evidence="12">
    <location>
        <begin position="643"/>
        <end position="662"/>
    </location>
</feature>
<feature type="repeat" description="ANK" evidence="11">
    <location>
        <begin position="167"/>
        <end position="190"/>
    </location>
</feature>
<dbReference type="Pfam" id="PF12796">
    <property type="entry name" value="Ank_2"/>
    <property type="match status" value="2"/>
</dbReference>
<dbReference type="PANTHER" id="PTHR47143:SF4">
    <property type="entry name" value="TRANSIENT RECEPTOR POTENTIAL CATION CHANNEL PROTEIN PAINLESS"/>
    <property type="match status" value="1"/>
</dbReference>
<feature type="domain" description="Ion transport" evidence="13">
    <location>
        <begin position="497"/>
        <end position="732"/>
    </location>
</feature>
<feature type="repeat" description="ANK" evidence="11">
    <location>
        <begin position="134"/>
        <end position="166"/>
    </location>
</feature>
<dbReference type="EMBL" id="LBMM01000695">
    <property type="protein sequence ID" value="KMQ97718.1"/>
    <property type="molecule type" value="Genomic_DNA"/>
</dbReference>
<evidence type="ECO:0000256" key="5">
    <source>
        <dbReference type="ARBA" id="ARBA00022737"/>
    </source>
</evidence>
<name>A0A0J7L592_LASNI</name>
<dbReference type="GO" id="GO:0005216">
    <property type="term" value="F:monoatomic ion channel activity"/>
    <property type="evidence" value="ECO:0007669"/>
    <property type="project" value="InterPro"/>
</dbReference>
<dbReference type="OrthoDB" id="2157354at2759"/>
<evidence type="ECO:0000256" key="2">
    <source>
        <dbReference type="ARBA" id="ARBA00022448"/>
    </source>
</evidence>
<keyword evidence="10" id="KW-0407">Ion channel</keyword>
<feature type="repeat" description="ANK" evidence="11">
    <location>
        <begin position="67"/>
        <end position="99"/>
    </location>
</feature>
<evidence type="ECO:0000259" key="13">
    <source>
        <dbReference type="Pfam" id="PF00520"/>
    </source>
</evidence>
<keyword evidence="6 12" id="KW-1133">Transmembrane helix</keyword>
<dbReference type="PROSITE" id="PS50297">
    <property type="entry name" value="ANK_REP_REGION"/>
    <property type="match status" value="4"/>
</dbReference>
<dbReference type="AlphaFoldDB" id="A0A0J7L592"/>
<dbReference type="PANTHER" id="PTHR47143">
    <property type="entry name" value="TRANSIENT RECEPTOR POTENTIAL CATION CHANNEL PROTEIN PAINLESS"/>
    <property type="match status" value="1"/>
</dbReference>
<keyword evidence="2" id="KW-0813">Transport</keyword>
<sequence length="897" mass="102052">MDLEEDSLQEHLLNVYDSSSTSTQVLYKLLLDALRSRDFRSFRNTVEHNLRKQPPALNVNYVHPNHSEETCLDIASRNGLTEFVEFLLRKGANPNRVNEAHNRAPIHFATEGGHVDTLAALLAEPTINPNLEAGQQTALHIAVRKKDLACADLLLERGASASIPNSKGLTALHLAAMKTQRDMVELILNKCRQCPDLDSYRDYNHQTTREVIQQKLPRLLLPPRSENREANVHDLKYYLIANDQTNFLRSMELVKMEVLHSAAEDLLEMAAQRDFHEVVVGILEKLKGSLFSVKKAAHVAVEQGNPAILQELLNVEPEVANDLILNACLELGMPGKRGVNNMSDRLQCLRLILKQESVDVRCTDNKGNTPLHYAARAGCREAVTLLLERGSYIGHMNKFNVPPIADIPVCTLSHYFDDCLQTRKERTNEYTIEFNYRCLMPHDVLAEHDKKGRATSEMEVFKYIACNGALKHLLNHPLLSSFLFLKWHRIRHVLYANFAFYVIFYLLLNAYILGMTYDSSANKNETQTVNSSNDAALGSTLRIAWYQNNLLWVFTTMLSLLFIFREIIQFISCPWRYLKNLGNWLEAALLVLTFAVLCDAGPQIGAIVILLSAWELVILISQHPRMTTGIEMFRTVSFNFARFLFPYAFLILAFALAFYTLFKDGDDTSFPDPGRSLFKTVIMLTGEFDANDIPFVSHPVWSHIVFVLFVFLIAIVLFNLLNGLAVSDTAEILCKAELVGLISRIRLIAYIEDVAIGESCRRCFCCGNSCSLRWNPFGLLARKILLFPHYLRDGRISVKPYDCLDVYNNDRHCEKYVRSESMNRDKRWSTLKMDPNIIKQAKRIISEKNQLSDSERIMIALNKLQERLAGMEVALNTVKLAVENNNVDKRVESMDES</sequence>
<dbReference type="PaxDb" id="67767-A0A0J7L592"/>
<proteinExistence type="predicted"/>
<keyword evidence="14" id="KW-0675">Receptor</keyword>
<feature type="transmembrane region" description="Helical" evidence="12">
    <location>
        <begin position="493"/>
        <end position="513"/>
    </location>
</feature>
<keyword evidence="5" id="KW-0677">Repeat</keyword>
<evidence type="ECO:0000256" key="9">
    <source>
        <dbReference type="ARBA" id="ARBA00023136"/>
    </source>
</evidence>
<dbReference type="PROSITE" id="PS50088">
    <property type="entry name" value="ANK_REPEAT"/>
    <property type="match status" value="4"/>
</dbReference>
<dbReference type="Gene3D" id="1.10.287.70">
    <property type="match status" value="1"/>
</dbReference>
<keyword evidence="9 12" id="KW-0472">Membrane</keyword>
<organism evidence="14 15">
    <name type="scientific">Lasius niger</name>
    <name type="common">Black garden ant</name>
    <dbReference type="NCBI Taxonomy" id="67767"/>
    <lineage>
        <taxon>Eukaryota</taxon>
        <taxon>Metazoa</taxon>
        <taxon>Ecdysozoa</taxon>
        <taxon>Arthropoda</taxon>
        <taxon>Hexapoda</taxon>
        <taxon>Insecta</taxon>
        <taxon>Pterygota</taxon>
        <taxon>Neoptera</taxon>
        <taxon>Endopterygota</taxon>
        <taxon>Hymenoptera</taxon>
        <taxon>Apocrita</taxon>
        <taxon>Aculeata</taxon>
        <taxon>Formicoidea</taxon>
        <taxon>Formicidae</taxon>
        <taxon>Formicinae</taxon>
        <taxon>Lasius</taxon>
        <taxon>Lasius</taxon>
    </lineage>
</organism>
<gene>
    <name evidence="14" type="ORF">RF55_1936</name>
</gene>
<keyword evidence="7 11" id="KW-0040">ANK repeat</keyword>
<keyword evidence="8" id="KW-0406">Ion transport</keyword>